<feature type="non-terminal residue" evidence="2">
    <location>
        <position position="202"/>
    </location>
</feature>
<evidence type="ECO:0000256" key="1">
    <source>
        <dbReference type="SAM" id="MobiDB-lite"/>
    </source>
</evidence>
<protein>
    <submittedName>
        <fullName evidence="2">AAA family ATPase</fullName>
    </submittedName>
</protein>
<sequence>MGRATFARVAALHRGPTDAGQRAPASSFVLSERLLPAGLGPAGAGKTTVMKLVARAVDAASGRLIPLAPSCRAAKVFGDGLRLRAYILRSWLHQRTRLPACPTGSDGKFGPGYAVPDSDGHAASSHIGASGPPGMTVYGAYETFCADPTRKGPDAAGGYTGPKTVGHGTSSAAGRPRPRHPSRLRLCFLHRGHVRPDPQRRA</sequence>
<comment type="caution">
    <text evidence="2">The sequence shown here is derived from an EMBL/GenBank/DDBJ whole genome shotgun (WGS) entry which is preliminary data.</text>
</comment>
<name>A0ABW7VMY4_STROI</name>
<organism evidence="2 3">
    <name type="scientific">Streptomyces olivaceoviridis</name>
    <name type="common">Streptomyces corchorusii</name>
    <dbReference type="NCBI Taxonomy" id="1921"/>
    <lineage>
        <taxon>Bacteria</taxon>
        <taxon>Bacillati</taxon>
        <taxon>Actinomycetota</taxon>
        <taxon>Actinomycetes</taxon>
        <taxon>Kitasatosporales</taxon>
        <taxon>Streptomycetaceae</taxon>
        <taxon>Streptomyces</taxon>
    </lineage>
</organism>
<keyword evidence="3" id="KW-1185">Reference proteome</keyword>
<evidence type="ECO:0000313" key="3">
    <source>
        <dbReference type="Proteomes" id="UP001611397"/>
    </source>
</evidence>
<proteinExistence type="predicted"/>
<feature type="region of interest" description="Disordered" evidence="1">
    <location>
        <begin position="152"/>
        <end position="181"/>
    </location>
</feature>
<dbReference type="Pfam" id="PF13604">
    <property type="entry name" value="AAA_30"/>
    <property type="match status" value="1"/>
</dbReference>
<dbReference type="Gene3D" id="3.40.50.300">
    <property type="entry name" value="P-loop containing nucleotide triphosphate hydrolases"/>
    <property type="match status" value="1"/>
</dbReference>
<dbReference type="Proteomes" id="UP001611397">
    <property type="component" value="Unassembled WGS sequence"/>
</dbReference>
<dbReference type="InterPro" id="IPR027417">
    <property type="entry name" value="P-loop_NTPase"/>
</dbReference>
<reference evidence="2 3" key="1">
    <citation type="submission" date="2024-10" db="EMBL/GenBank/DDBJ databases">
        <title>The Natural Products Discovery Center: Release of the First 8490 Sequenced Strains for Exploring Actinobacteria Biosynthetic Diversity.</title>
        <authorList>
            <person name="Kalkreuter E."/>
            <person name="Kautsar S.A."/>
            <person name="Yang D."/>
            <person name="Bader C.D."/>
            <person name="Teijaro C.N."/>
            <person name="Fluegel L."/>
            <person name="Davis C.M."/>
            <person name="Simpson J.R."/>
            <person name="Lauterbach L."/>
            <person name="Steele A.D."/>
            <person name="Gui C."/>
            <person name="Meng S."/>
            <person name="Li G."/>
            <person name="Viehrig K."/>
            <person name="Ye F."/>
            <person name="Su P."/>
            <person name="Kiefer A.F."/>
            <person name="Nichols A."/>
            <person name="Cepeda A.J."/>
            <person name="Yan W."/>
            <person name="Fan B."/>
            <person name="Jiang Y."/>
            <person name="Adhikari A."/>
            <person name="Zheng C.-J."/>
            <person name="Schuster L."/>
            <person name="Cowan T.M."/>
            <person name="Smanski M.J."/>
            <person name="Chevrette M.G."/>
            <person name="De Carvalho L.P.S."/>
            <person name="Shen B."/>
        </authorList>
    </citation>
    <scope>NUCLEOTIDE SEQUENCE [LARGE SCALE GENOMIC DNA]</scope>
    <source>
        <strain evidence="2 3">NPDC020295</strain>
    </source>
</reference>
<dbReference type="SUPFAM" id="SSF52540">
    <property type="entry name" value="P-loop containing nucleoside triphosphate hydrolases"/>
    <property type="match status" value="1"/>
</dbReference>
<gene>
    <name evidence="2" type="ORF">ACH49L_45050</name>
</gene>
<evidence type="ECO:0000313" key="2">
    <source>
        <dbReference type="EMBL" id="MFI2162705.1"/>
    </source>
</evidence>
<accession>A0ABW7VMY4</accession>
<dbReference type="EMBL" id="JBIRWM010000044">
    <property type="protein sequence ID" value="MFI2162705.1"/>
    <property type="molecule type" value="Genomic_DNA"/>
</dbReference>
<dbReference type="RefSeq" id="WP_398781518.1">
    <property type="nucleotide sequence ID" value="NZ_JBIRWM010000044.1"/>
</dbReference>